<dbReference type="RefSeq" id="XP_013429461.1">
    <property type="nucleotide sequence ID" value="XM_013574007.1"/>
</dbReference>
<feature type="transmembrane region" description="Helical" evidence="7">
    <location>
        <begin position="250"/>
        <end position="272"/>
    </location>
</feature>
<dbReference type="InterPro" id="IPR001958">
    <property type="entry name" value="Tet-R_TetA/multi-R_MdtG-like"/>
</dbReference>
<feature type="transmembrane region" description="Helical" evidence="7">
    <location>
        <begin position="405"/>
        <end position="430"/>
    </location>
</feature>
<dbReference type="PRINTS" id="PR01035">
    <property type="entry name" value="TCRTETA"/>
</dbReference>
<evidence type="ECO:0000313" key="10">
    <source>
        <dbReference type="Proteomes" id="UP000027730"/>
    </source>
</evidence>
<reference evidence="9 10" key="1">
    <citation type="journal article" date="2014" name="BMC Genomics">
        <title>Genome sequencing of four Aureobasidium pullulans varieties: biotechnological potential, stress tolerance, and description of new species.</title>
        <authorList>
            <person name="Gostin Ar C."/>
            <person name="Ohm R.A."/>
            <person name="Kogej T."/>
            <person name="Sonjak S."/>
            <person name="Turk M."/>
            <person name="Zajc J."/>
            <person name="Zalar P."/>
            <person name="Grube M."/>
            <person name="Sun H."/>
            <person name="Han J."/>
            <person name="Sharma A."/>
            <person name="Chiniquy J."/>
            <person name="Ngan C.Y."/>
            <person name="Lipzen A."/>
            <person name="Barry K."/>
            <person name="Grigoriev I.V."/>
            <person name="Gunde-Cimerman N."/>
        </authorList>
    </citation>
    <scope>NUCLEOTIDE SEQUENCE [LARGE SCALE GENOMIC DNA]</scope>
    <source>
        <strain evidence="9 10">CBS 147.97</strain>
    </source>
</reference>
<feature type="compositionally biased region" description="Polar residues" evidence="6">
    <location>
        <begin position="20"/>
        <end position="31"/>
    </location>
</feature>
<feature type="transmembrane region" description="Helical" evidence="7">
    <location>
        <begin position="175"/>
        <end position="196"/>
    </location>
</feature>
<dbReference type="Pfam" id="PF07690">
    <property type="entry name" value="MFS_1"/>
    <property type="match status" value="1"/>
</dbReference>
<dbReference type="GO" id="GO:0016020">
    <property type="term" value="C:membrane"/>
    <property type="evidence" value="ECO:0007669"/>
    <property type="project" value="UniProtKB-SubCell"/>
</dbReference>
<protein>
    <submittedName>
        <fullName evidence="9">MFS general substrate transporter</fullName>
    </submittedName>
</protein>
<feature type="transmembrane region" description="Helical" evidence="7">
    <location>
        <begin position="151"/>
        <end position="169"/>
    </location>
</feature>
<sequence>MSGSNSRDATITALGGAATHTHSNPASTTIQASETTPLLAVSSENPVTQADSETLEINKIGSTETAAEDDDDDKPLPVGQIILLCYARLVEPIAFFSIFPFIQQMILEVGGVEEEDVGFYSGLIESLFSLTQMLFMISWGRVSDRYGRKPVLVYSVIGVSIMTCLFGFSKSMWQIILFRCLAGVFSGTIVTVRTMLSENSTHKTQARAFAWFAFSGNMGIFLGPVIGGALSSPASQYPRVFGGIWFFEEYPYALPNIVASLFGFSAAAISAIHLKETLVSAKENSGPVEPPMSIWQLVNQPGVSFTLFIWCFVSLIGLANTAVFPVFWFTSIPKGGYGFAPIQISLILALGGISQALWLLFIFPPMQRRFGTGGVLRFSGWLFPLASIWNPLLQYMLRKGVTAPFWTLLPITTIIGTGAAMAFTCVQLCVNNVSPSAASLGTMNGLALSMVAGIRAVAPALFASLFATGVKTQILNGYLIWLVMLIMTLILFVAIRFLPEKAEGKVVKNADEEDA</sequence>
<comment type="subcellular location">
    <subcellularLocation>
        <location evidence="1">Membrane</location>
        <topology evidence="1">Multi-pass membrane protein</topology>
    </subcellularLocation>
</comment>
<feature type="transmembrane region" description="Helical" evidence="7">
    <location>
        <begin position="307"/>
        <end position="330"/>
    </location>
</feature>
<keyword evidence="4 7" id="KW-1133">Transmembrane helix</keyword>
<dbReference type="GO" id="GO:0022857">
    <property type="term" value="F:transmembrane transporter activity"/>
    <property type="evidence" value="ECO:0007669"/>
    <property type="project" value="InterPro"/>
</dbReference>
<proteinExistence type="predicted"/>
<keyword evidence="2" id="KW-0813">Transport</keyword>
<evidence type="ECO:0000256" key="7">
    <source>
        <dbReference type="SAM" id="Phobius"/>
    </source>
</evidence>
<evidence type="ECO:0000259" key="8">
    <source>
        <dbReference type="PROSITE" id="PS50850"/>
    </source>
</evidence>
<dbReference type="InterPro" id="IPR020846">
    <property type="entry name" value="MFS_dom"/>
</dbReference>
<dbReference type="OrthoDB" id="419616at2759"/>
<feature type="domain" description="Major facilitator superfamily (MFS) profile" evidence="8">
    <location>
        <begin position="80"/>
        <end position="502"/>
    </location>
</feature>
<dbReference type="Proteomes" id="UP000027730">
    <property type="component" value="Unassembled WGS sequence"/>
</dbReference>
<dbReference type="PANTHER" id="PTHR23504:SF3">
    <property type="entry name" value="MAJOR FACILITATOR SUPERFAMILY (MFS) PROFILE DOMAIN-CONTAINING PROTEIN"/>
    <property type="match status" value="1"/>
</dbReference>
<dbReference type="PANTHER" id="PTHR23504">
    <property type="entry name" value="MAJOR FACILITATOR SUPERFAMILY DOMAIN-CONTAINING PROTEIN 10"/>
    <property type="match status" value="1"/>
</dbReference>
<evidence type="ECO:0000256" key="1">
    <source>
        <dbReference type="ARBA" id="ARBA00004141"/>
    </source>
</evidence>
<keyword evidence="10" id="KW-1185">Reference proteome</keyword>
<evidence type="ECO:0000313" key="9">
    <source>
        <dbReference type="EMBL" id="KEQ75379.1"/>
    </source>
</evidence>
<feature type="transmembrane region" description="Helical" evidence="7">
    <location>
        <begin position="117"/>
        <end position="139"/>
    </location>
</feature>
<dbReference type="InterPro" id="IPR011701">
    <property type="entry name" value="MFS"/>
</dbReference>
<evidence type="ECO:0000256" key="6">
    <source>
        <dbReference type="SAM" id="MobiDB-lite"/>
    </source>
</evidence>
<dbReference type="SUPFAM" id="SSF103473">
    <property type="entry name" value="MFS general substrate transporter"/>
    <property type="match status" value="1"/>
</dbReference>
<dbReference type="HOGENOM" id="CLU_001265_54_6_1"/>
<dbReference type="PROSITE" id="PS50850">
    <property type="entry name" value="MFS"/>
    <property type="match status" value="1"/>
</dbReference>
<feature type="transmembrane region" description="Helical" evidence="7">
    <location>
        <begin position="375"/>
        <end position="393"/>
    </location>
</feature>
<dbReference type="Gene3D" id="1.20.1250.20">
    <property type="entry name" value="MFS general substrate transporter like domains"/>
    <property type="match status" value="1"/>
</dbReference>
<name>A0A074WV00_9PEZI</name>
<dbReference type="EMBL" id="KL584705">
    <property type="protein sequence ID" value="KEQ75379.1"/>
    <property type="molecule type" value="Genomic_DNA"/>
</dbReference>
<dbReference type="GeneID" id="25409499"/>
<dbReference type="CDD" id="cd17330">
    <property type="entry name" value="MFS_SLC46_TetA_like"/>
    <property type="match status" value="1"/>
</dbReference>
<evidence type="ECO:0000256" key="4">
    <source>
        <dbReference type="ARBA" id="ARBA00022989"/>
    </source>
</evidence>
<dbReference type="InterPro" id="IPR036259">
    <property type="entry name" value="MFS_trans_sf"/>
</dbReference>
<feature type="transmembrane region" description="Helical" evidence="7">
    <location>
        <begin position="342"/>
        <end position="363"/>
    </location>
</feature>
<feature type="region of interest" description="Disordered" evidence="6">
    <location>
        <begin position="1"/>
        <end position="31"/>
    </location>
</feature>
<evidence type="ECO:0000256" key="3">
    <source>
        <dbReference type="ARBA" id="ARBA00022692"/>
    </source>
</evidence>
<evidence type="ECO:0000256" key="5">
    <source>
        <dbReference type="ARBA" id="ARBA00023136"/>
    </source>
</evidence>
<keyword evidence="5 7" id="KW-0472">Membrane</keyword>
<feature type="transmembrane region" description="Helical" evidence="7">
    <location>
        <begin position="478"/>
        <end position="498"/>
    </location>
</feature>
<evidence type="ECO:0000256" key="2">
    <source>
        <dbReference type="ARBA" id="ARBA00022448"/>
    </source>
</evidence>
<accession>A0A074WV00</accession>
<feature type="transmembrane region" description="Helical" evidence="7">
    <location>
        <begin position="208"/>
        <end position="230"/>
    </location>
</feature>
<organism evidence="9 10">
    <name type="scientific">Aureobasidium namibiae CBS 147.97</name>
    <dbReference type="NCBI Taxonomy" id="1043004"/>
    <lineage>
        <taxon>Eukaryota</taxon>
        <taxon>Fungi</taxon>
        <taxon>Dikarya</taxon>
        <taxon>Ascomycota</taxon>
        <taxon>Pezizomycotina</taxon>
        <taxon>Dothideomycetes</taxon>
        <taxon>Dothideomycetidae</taxon>
        <taxon>Dothideales</taxon>
        <taxon>Saccotheciaceae</taxon>
        <taxon>Aureobasidium</taxon>
    </lineage>
</organism>
<dbReference type="AlphaFoldDB" id="A0A074WV00"/>
<keyword evidence="3 7" id="KW-0812">Transmembrane</keyword>
<gene>
    <name evidence="9" type="ORF">M436DRAFT_41092</name>
</gene>
<feature type="transmembrane region" description="Helical" evidence="7">
    <location>
        <begin position="442"/>
        <end position="466"/>
    </location>
</feature>
<feature type="transmembrane region" description="Helical" evidence="7">
    <location>
        <begin position="81"/>
        <end position="102"/>
    </location>
</feature>